<dbReference type="AlphaFoldDB" id="C6L9K2"/>
<reference evidence="2" key="1">
    <citation type="submission" date="2009-07" db="EMBL/GenBank/DDBJ databases">
        <authorList>
            <person name="Weinstock G."/>
            <person name="Sodergren E."/>
            <person name="Clifton S."/>
            <person name="Fulton L."/>
            <person name="Fulton B."/>
            <person name="Courtney L."/>
            <person name="Fronick C."/>
            <person name="Harrison M."/>
            <person name="Strong C."/>
            <person name="Farmer C."/>
            <person name="Delahaunty K."/>
            <person name="Markovic C."/>
            <person name="Hall O."/>
            <person name="Minx P."/>
            <person name="Tomlinson C."/>
            <person name="Mitreva M."/>
            <person name="Nelson J."/>
            <person name="Hou S."/>
            <person name="Wollam A."/>
            <person name="Pepin K.H."/>
            <person name="Johnson M."/>
            <person name="Bhonagiri V."/>
            <person name="Nash W.E."/>
            <person name="Warren W."/>
            <person name="Chinwalla A."/>
            <person name="Mardis E.R."/>
            <person name="Wilson R.K."/>
        </authorList>
    </citation>
    <scope>NUCLEOTIDE SEQUENCE [LARGE SCALE GENOMIC DNA]</scope>
    <source>
        <strain evidence="2">DSM 14469</strain>
    </source>
</reference>
<comment type="caution">
    <text evidence="2">The sequence shown here is derived from an EMBL/GenBank/DDBJ whole genome shotgun (WGS) entry which is preliminary data.</text>
</comment>
<keyword evidence="3" id="KW-1185">Reference proteome</keyword>
<sequence length="46" mass="4511">MHCDAAGAGDGIRGLHCGAAGAGNGIRKPSCDTAGEKEQGRMAGVR</sequence>
<feature type="region of interest" description="Disordered" evidence="1">
    <location>
        <begin position="22"/>
        <end position="46"/>
    </location>
</feature>
<gene>
    <name evidence="2" type="ORF">BRYFOR_05292</name>
</gene>
<name>C6L9K2_9FIRM</name>
<dbReference type="Proteomes" id="UP000005561">
    <property type="component" value="Unassembled WGS sequence"/>
</dbReference>
<proteinExistence type="predicted"/>
<evidence type="ECO:0000256" key="1">
    <source>
        <dbReference type="SAM" id="MobiDB-lite"/>
    </source>
</evidence>
<organism evidence="2 3">
    <name type="scientific">Marvinbryantia formatexigens DSM 14469</name>
    <dbReference type="NCBI Taxonomy" id="478749"/>
    <lineage>
        <taxon>Bacteria</taxon>
        <taxon>Bacillati</taxon>
        <taxon>Bacillota</taxon>
        <taxon>Clostridia</taxon>
        <taxon>Lachnospirales</taxon>
        <taxon>Lachnospiraceae</taxon>
        <taxon>Marvinbryantia</taxon>
    </lineage>
</organism>
<protein>
    <submittedName>
        <fullName evidence="2">Uncharacterized protein</fullName>
    </submittedName>
</protein>
<dbReference type="EMBL" id="ACCL02000001">
    <property type="protein sequence ID" value="EET62941.1"/>
    <property type="molecule type" value="Genomic_DNA"/>
</dbReference>
<evidence type="ECO:0000313" key="3">
    <source>
        <dbReference type="Proteomes" id="UP000005561"/>
    </source>
</evidence>
<evidence type="ECO:0000313" key="2">
    <source>
        <dbReference type="EMBL" id="EET62941.1"/>
    </source>
</evidence>
<accession>C6L9K2</accession>